<proteinExistence type="predicted"/>
<comment type="caution">
    <text evidence="1">The sequence shown here is derived from an EMBL/GenBank/DDBJ whole genome shotgun (WGS) entry which is preliminary data.</text>
</comment>
<name>A0ABX2I2C1_ANAHA</name>
<feature type="non-terminal residue" evidence="1">
    <location>
        <position position="1"/>
    </location>
</feature>
<dbReference type="Gene3D" id="2.60.40.10">
    <property type="entry name" value="Immunoglobulins"/>
    <property type="match status" value="1"/>
</dbReference>
<sequence>NINFKSTGKYAKFQTIQTTVDVIDPDEEDIALKTAKKVNVSVEASDVLQKYSIHLIKTDQDGKKLAGAEFALKAKTDIVNGKGNTIFKKGDTIATAISQDDQFEYLEFIGLPTDIYAKDGTG</sequence>
<gene>
    <name evidence="1" type="ORF">G5A72_16770</name>
</gene>
<accession>A0ABX2I2C1</accession>
<keyword evidence="2" id="KW-1185">Reference proteome</keyword>
<evidence type="ECO:0000313" key="1">
    <source>
        <dbReference type="EMBL" id="NSJ81184.1"/>
    </source>
</evidence>
<reference evidence="1 2" key="1">
    <citation type="journal article" date="2020" name="Cell Host Microbe">
        <title>Functional and Genomic Variation between Human-Derived Isolates of Lachnospiraceae Reveals Inter- and Intra-Species Diversity.</title>
        <authorList>
            <person name="Sorbara M.T."/>
            <person name="Littmann E.R."/>
            <person name="Fontana E."/>
            <person name="Moody T.U."/>
            <person name="Kohout C.E."/>
            <person name="Gjonbalaj M."/>
            <person name="Eaton V."/>
            <person name="Seok R."/>
            <person name="Leiner I.M."/>
            <person name="Pamer E.G."/>
        </authorList>
    </citation>
    <scope>NUCLEOTIDE SEQUENCE [LARGE SCALE GENOMIC DNA]</scope>
    <source>
        <strain evidence="1 2">MSK.14.57</strain>
    </source>
</reference>
<protein>
    <submittedName>
        <fullName evidence="1">Uncharacterized protein</fullName>
    </submittedName>
</protein>
<dbReference type="Proteomes" id="UP001644750">
    <property type="component" value="Unassembled WGS sequence"/>
</dbReference>
<dbReference type="InterPro" id="IPR013783">
    <property type="entry name" value="Ig-like_fold"/>
</dbReference>
<evidence type="ECO:0000313" key="2">
    <source>
        <dbReference type="Proteomes" id="UP001644750"/>
    </source>
</evidence>
<feature type="non-terminal residue" evidence="1">
    <location>
        <position position="122"/>
    </location>
</feature>
<dbReference type="EMBL" id="JAAITB010000125">
    <property type="protein sequence ID" value="NSJ81184.1"/>
    <property type="molecule type" value="Genomic_DNA"/>
</dbReference>
<organism evidence="1 2">
    <name type="scientific">Anaerostipes hadrus</name>
    <dbReference type="NCBI Taxonomy" id="649756"/>
    <lineage>
        <taxon>Bacteria</taxon>
        <taxon>Bacillati</taxon>
        <taxon>Bacillota</taxon>
        <taxon>Clostridia</taxon>
        <taxon>Lachnospirales</taxon>
        <taxon>Lachnospiraceae</taxon>
        <taxon>Anaerostipes</taxon>
    </lineage>
</organism>
<dbReference type="RefSeq" id="WP_173751710.1">
    <property type="nucleotide sequence ID" value="NZ_JAAIQC010000129.1"/>
</dbReference>